<name>A0AA86LWX0_RALSL</name>
<evidence type="ECO:0000313" key="2">
    <source>
        <dbReference type="EMBL" id="AYA45458.1"/>
    </source>
</evidence>
<sequence length="120" mass="12975">MLQIAWLSSAVVVALSIVLDMSRLRTNRVGLSARCWIVACACVGPLAGAAYLLRRRVVQRELMEAASELIGDASHPVQTRRERLIALERSGVLGAAICRASLTALEEESEQQARGTTEDA</sequence>
<evidence type="ECO:0000256" key="1">
    <source>
        <dbReference type="SAM" id="Phobius"/>
    </source>
</evidence>
<keyword evidence="1" id="KW-1133">Transmembrane helix</keyword>
<keyword evidence="1" id="KW-0472">Membrane</keyword>
<dbReference type="Proteomes" id="UP000262427">
    <property type="component" value="Chromosome CM"/>
</dbReference>
<reference evidence="3" key="1">
    <citation type="submission" date="2018-01" db="EMBL/GenBank/DDBJ databases">
        <title>Raltonia solanacearum P824 infects blueberry.</title>
        <authorList>
            <person name="Bocsanczy A.M."/>
            <person name="Norman D.J."/>
        </authorList>
    </citation>
    <scope>NUCLEOTIDE SEQUENCE [LARGE SCALE GENOMIC DNA]</scope>
    <source>
        <strain evidence="3">P824</strain>
    </source>
</reference>
<keyword evidence="1" id="KW-0812">Transmembrane</keyword>
<dbReference type="AlphaFoldDB" id="A0AA86LWX0"/>
<dbReference type="EMBL" id="CP025741">
    <property type="protein sequence ID" value="AYA45458.1"/>
    <property type="molecule type" value="Genomic_DNA"/>
</dbReference>
<proteinExistence type="predicted"/>
<protein>
    <submittedName>
        <fullName evidence="2">Uncharacterized protein</fullName>
    </submittedName>
</protein>
<evidence type="ECO:0000313" key="3">
    <source>
        <dbReference type="Proteomes" id="UP000262427"/>
    </source>
</evidence>
<gene>
    <name evidence="2" type="ORF">RSP824_02605</name>
</gene>
<organism evidence="2 3">
    <name type="scientific">Ralstonia solanacearum</name>
    <name type="common">Pseudomonas solanacearum</name>
    <dbReference type="NCBI Taxonomy" id="305"/>
    <lineage>
        <taxon>Bacteria</taxon>
        <taxon>Pseudomonadati</taxon>
        <taxon>Pseudomonadota</taxon>
        <taxon>Betaproteobacteria</taxon>
        <taxon>Burkholderiales</taxon>
        <taxon>Burkholderiaceae</taxon>
        <taxon>Ralstonia</taxon>
        <taxon>Ralstonia solanacearum species complex</taxon>
    </lineage>
</organism>
<accession>A0AA86LWX0</accession>
<feature type="transmembrane region" description="Helical" evidence="1">
    <location>
        <begin position="36"/>
        <end position="53"/>
    </location>
</feature>